<feature type="compositionally biased region" description="Low complexity" evidence="1">
    <location>
        <begin position="803"/>
        <end position="812"/>
    </location>
</feature>
<feature type="compositionally biased region" description="Basic and acidic residues" evidence="1">
    <location>
        <begin position="330"/>
        <end position="345"/>
    </location>
</feature>
<feature type="region of interest" description="Disordered" evidence="1">
    <location>
        <begin position="145"/>
        <end position="531"/>
    </location>
</feature>
<feature type="compositionally biased region" description="Low complexity" evidence="1">
    <location>
        <begin position="436"/>
        <end position="460"/>
    </location>
</feature>
<name>A0AAW1Q8N9_9CHLO</name>
<evidence type="ECO:0000313" key="2">
    <source>
        <dbReference type="EMBL" id="KAK9818560.1"/>
    </source>
</evidence>
<gene>
    <name evidence="2" type="ORF">WJX74_009375</name>
</gene>
<comment type="caution">
    <text evidence="2">The sequence shown here is derived from an EMBL/GenBank/DDBJ whole genome shotgun (WGS) entry which is preliminary data.</text>
</comment>
<feature type="compositionally biased region" description="Low complexity" evidence="1">
    <location>
        <begin position="696"/>
        <end position="708"/>
    </location>
</feature>
<feature type="compositionally biased region" description="Basic residues" evidence="1">
    <location>
        <begin position="320"/>
        <end position="329"/>
    </location>
</feature>
<feature type="region of interest" description="Disordered" evidence="1">
    <location>
        <begin position="1074"/>
        <end position="1093"/>
    </location>
</feature>
<protein>
    <submittedName>
        <fullName evidence="2">Uncharacterized protein</fullName>
    </submittedName>
</protein>
<proteinExistence type="predicted"/>
<feature type="compositionally biased region" description="Polar residues" evidence="1">
    <location>
        <begin position="1074"/>
        <end position="1090"/>
    </location>
</feature>
<feature type="compositionally biased region" description="Low complexity" evidence="1">
    <location>
        <begin position="158"/>
        <end position="176"/>
    </location>
</feature>
<feature type="compositionally biased region" description="Basic and acidic residues" evidence="1">
    <location>
        <begin position="303"/>
        <end position="316"/>
    </location>
</feature>
<evidence type="ECO:0000256" key="1">
    <source>
        <dbReference type="SAM" id="MobiDB-lite"/>
    </source>
</evidence>
<sequence length="1165" mass="122315">MNVQVCSRCGHRKDVTDFPEQEGGSPPCCIACLVNGKAPSARKTRPLVMIPAVATKQCRRCQSVKPSDQFHCCRTHRDGLDTYCKICQAELSAERRTRQTRVVEITVTSKICRQCAEKKHVSAFNRNKNNPDGLASYCKPCRSQNEAGARSARRRRSQMASASASPSPSMRSPSPSKHGGSGNSSSPDVWPLQPEPGKMAMPPTPGSALRPLSAPLSRARTLGPPPEASATLPRIPGPGPWMPQSIVQLPRHLSSQLPGQLPQSPGEQAGSASDPAPAGSRPLSAYAESEGVNPDPPNQDSEWAERQQPHVHEEQQPRQARGRARRPPSRHADYSRDGSPDETPDRGTQQQRPSTQRGRSMQQAMRPLQPTPLAWGSHGPDTGQAMAQIDIPLGQAPSIDPPRRGLQPLGGRPVFGKSLRPFTAPAPGHLGMNGRSSDLALASSAPLSSELPSSAQQSPANRNPLGMPISATPQSAGPGLQVGSDNYQGKAGGPQLQLKGASVFPHANRQQAPPAWKQDAHESFPGSTANDLDAASALASISNSTSSFDPYPAGKPASFRNAAGLHKPVGDLTIVGCPVKRQRIDAFPSVSRAVDWRPSPPKASNDQPPAQTPLPFAPSQVRDGEGSQPVHDNPQPAASTEMPTGSAPGDSAGVKPHADSQLGTHHKGLASEPPQAATHRLGHCASSSFRFWASHAAQPQPAHIPQPATSQLTQASLPGNPLLHAESLVGLSDSAVQPGNAGHAMSHHPAGPLHSSKGGADAPTKGMANDHAEPEHEAAADLNDSDASETSHSEPGLEPWSRPAAGQAGPQPFATQRPSKRQRSSSLALHKAQPLTKDNNVDIPAAGQESTSDVSLGGNAPGVPDAAIPRAAGAEAEADLQLLQRAHDASVSTPDGQLNRLEAILTCLNKPHLLHQPHVDQHSLPIGSSEPSSTPASNPSSWVAVPTFAQTVTSFNPAAEVPPARGAPQAAAAALPAGASAAAEEAASRLSSMQMATEQAAIPISQAGLLHDPVPRPRRRSRPSAEVSAGDVSPKDTSLLAFFAAAAQQEGVEADLDGDFKEQAGHALGDVRQQLNGTATDATGTRSTPGGANDLMGAPSAKHPQPHIPWDKPQGMFPFSRKRRHAGLSQHGSLTRAHSEDVADWPFRWSGHRPRSGPVPRGMVF</sequence>
<feature type="compositionally biased region" description="Basic and acidic residues" evidence="1">
    <location>
        <begin position="768"/>
        <end position="779"/>
    </location>
</feature>
<feature type="region of interest" description="Disordered" evidence="1">
    <location>
        <begin position="696"/>
        <end position="866"/>
    </location>
</feature>
<feature type="region of interest" description="Disordered" evidence="1">
    <location>
        <begin position="543"/>
        <end position="564"/>
    </location>
</feature>
<feature type="region of interest" description="Disordered" evidence="1">
    <location>
        <begin position="1006"/>
        <end position="1032"/>
    </location>
</feature>
<evidence type="ECO:0000313" key="3">
    <source>
        <dbReference type="Proteomes" id="UP001438707"/>
    </source>
</evidence>
<feature type="compositionally biased region" description="Polar residues" evidence="1">
    <location>
        <begin position="346"/>
        <end position="363"/>
    </location>
</feature>
<dbReference type="Proteomes" id="UP001438707">
    <property type="component" value="Unassembled WGS sequence"/>
</dbReference>
<reference evidence="2 3" key="1">
    <citation type="journal article" date="2024" name="Nat. Commun.">
        <title>Phylogenomics reveals the evolutionary origins of lichenization in chlorophyte algae.</title>
        <authorList>
            <person name="Puginier C."/>
            <person name="Libourel C."/>
            <person name="Otte J."/>
            <person name="Skaloud P."/>
            <person name="Haon M."/>
            <person name="Grisel S."/>
            <person name="Petersen M."/>
            <person name="Berrin J.G."/>
            <person name="Delaux P.M."/>
            <person name="Dal Grande F."/>
            <person name="Keller J."/>
        </authorList>
    </citation>
    <scope>NUCLEOTIDE SEQUENCE [LARGE SCALE GENOMIC DNA]</scope>
    <source>
        <strain evidence="2 3">SAG 2145</strain>
    </source>
</reference>
<keyword evidence="3" id="KW-1185">Reference proteome</keyword>
<feature type="compositionally biased region" description="Low complexity" evidence="1">
    <location>
        <begin position="269"/>
        <end position="280"/>
    </location>
</feature>
<feature type="compositionally biased region" description="Polar residues" evidence="1">
    <location>
        <begin position="929"/>
        <end position="940"/>
    </location>
</feature>
<dbReference type="EMBL" id="JALJOS010000060">
    <property type="protein sequence ID" value="KAK9818560.1"/>
    <property type="molecule type" value="Genomic_DNA"/>
</dbReference>
<feature type="region of interest" description="Disordered" evidence="1">
    <location>
        <begin position="586"/>
        <end position="681"/>
    </location>
</feature>
<feature type="region of interest" description="Disordered" evidence="1">
    <location>
        <begin position="919"/>
        <end position="940"/>
    </location>
</feature>
<dbReference type="AlphaFoldDB" id="A0AAW1Q8N9"/>
<organism evidence="2 3">
    <name type="scientific">Apatococcus lobatus</name>
    <dbReference type="NCBI Taxonomy" id="904363"/>
    <lineage>
        <taxon>Eukaryota</taxon>
        <taxon>Viridiplantae</taxon>
        <taxon>Chlorophyta</taxon>
        <taxon>core chlorophytes</taxon>
        <taxon>Trebouxiophyceae</taxon>
        <taxon>Chlorellales</taxon>
        <taxon>Chlorellaceae</taxon>
        <taxon>Apatococcus</taxon>
    </lineage>
</organism>
<feature type="compositionally biased region" description="Polar residues" evidence="1">
    <location>
        <begin position="253"/>
        <end position="266"/>
    </location>
</feature>
<accession>A0AAW1Q8N9</accession>